<organism evidence="1 2">
    <name type="scientific">Trichophyton equinum (strain ATCC MYA-4606 / CBS 127.97)</name>
    <name type="common">Horse ringworm fungus</name>
    <dbReference type="NCBI Taxonomy" id="559882"/>
    <lineage>
        <taxon>Eukaryota</taxon>
        <taxon>Fungi</taxon>
        <taxon>Dikarya</taxon>
        <taxon>Ascomycota</taxon>
        <taxon>Pezizomycotina</taxon>
        <taxon>Eurotiomycetes</taxon>
        <taxon>Eurotiomycetidae</taxon>
        <taxon>Onygenales</taxon>
        <taxon>Arthrodermataceae</taxon>
        <taxon>Trichophyton</taxon>
    </lineage>
</organism>
<dbReference type="VEuPathDB" id="FungiDB:TEQG_06936"/>
<sequence>MTVVKVIRSRRERKYWASLDCSNKRTAPGMREYLMYNKRAFHYYNGDIQGDNPLAVVWIDGPYFQNCKVFLLRRPFRLPNYEWLISNPGCEYRVEGERTASPSVEASLWWPSQKKINQQEHVFPTWREVKTSASFHRRNLYTRPASPLYVDASWLISPCTNKEQNISYAVGRPWRALAVSPHDGPKHAACTMMQHYFPASGNRFS</sequence>
<reference evidence="2" key="1">
    <citation type="journal article" date="2012" name="MBio">
        <title>Comparative genome analysis of Trichophyton rubrum and related dermatophytes reveals candidate genes involved in infection.</title>
        <authorList>
            <person name="Martinez D.A."/>
            <person name="Oliver B.G."/>
            <person name="Graeser Y."/>
            <person name="Goldberg J.M."/>
            <person name="Li W."/>
            <person name="Martinez-Rossi N.M."/>
            <person name="Monod M."/>
            <person name="Shelest E."/>
            <person name="Barton R.C."/>
            <person name="Birch E."/>
            <person name="Brakhage A.A."/>
            <person name="Chen Z."/>
            <person name="Gurr S.J."/>
            <person name="Heiman D."/>
            <person name="Heitman J."/>
            <person name="Kosti I."/>
            <person name="Rossi A."/>
            <person name="Saif S."/>
            <person name="Samalova M."/>
            <person name="Saunders C.W."/>
            <person name="Shea T."/>
            <person name="Summerbell R.C."/>
            <person name="Xu J."/>
            <person name="Young S."/>
            <person name="Zeng Q."/>
            <person name="Birren B.W."/>
            <person name="Cuomo C.A."/>
            <person name="White T.C."/>
        </authorList>
    </citation>
    <scope>NUCLEOTIDE SEQUENCE [LARGE SCALE GENOMIC DNA]</scope>
    <source>
        <strain evidence="2">ATCC MYA-4606 / CBS 127.97</strain>
    </source>
</reference>
<proteinExistence type="predicted"/>
<protein>
    <submittedName>
        <fullName evidence="1">Uncharacterized protein</fullName>
    </submittedName>
</protein>
<keyword evidence="2" id="KW-1185">Reference proteome</keyword>
<accession>F2Q186</accession>
<dbReference type="OrthoDB" id="3458118at2759"/>
<dbReference type="eggNOG" id="ENOG502RQ6D">
    <property type="taxonomic scope" value="Eukaryota"/>
</dbReference>
<name>F2Q186_TRIEC</name>
<dbReference type="HOGENOM" id="CLU_1338377_0_0_1"/>
<dbReference type="EMBL" id="DS995768">
    <property type="protein sequence ID" value="EGE07904.1"/>
    <property type="molecule type" value="Genomic_DNA"/>
</dbReference>
<dbReference type="AlphaFoldDB" id="F2Q186"/>
<evidence type="ECO:0000313" key="2">
    <source>
        <dbReference type="Proteomes" id="UP000009169"/>
    </source>
</evidence>
<evidence type="ECO:0000313" key="1">
    <source>
        <dbReference type="EMBL" id="EGE07904.1"/>
    </source>
</evidence>
<gene>
    <name evidence="1" type="ORF">TEQG_06936</name>
</gene>
<dbReference type="Proteomes" id="UP000009169">
    <property type="component" value="Unassembled WGS sequence"/>
</dbReference>